<evidence type="ECO:0000313" key="1">
    <source>
        <dbReference type="EMBL" id="SVB15423.1"/>
    </source>
</evidence>
<organism evidence="1">
    <name type="scientific">marine metagenome</name>
    <dbReference type="NCBI Taxonomy" id="408172"/>
    <lineage>
        <taxon>unclassified sequences</taxon>
        <taxon>metagenomes</taxon>
        <taxon>ecological metagenomes</taxon>
    </lineage>
</organism>
<name>A0A382BQS2_9ZZZZ</name>
<dbReference type="AlphaFoldDB" id="A0A382BQS2"/>
<proteinExistence type="predicted"/>
<protein>
    <submittedName>
        <fullName evidence="1">Uncharacterized protein</fullName>
    </submittedName>
</protein>
<accession>A0A382BQS2</accession>
<sequence length="113" mass="12281">MAVGTMNGWEFLVVLVPSGTLPHRKIPEVMPMGFINRVVVAIEEDYLNRRLDESHAVSLREAAAEGWLDGPGEGDHSRRLAERTTRHALDDAVTMGRAFINMQGSAPGSLGGL</sequence>
<reference evidence="1" key="1">
    <citation type="submission" date="2018-05" db="EMBL/GenBank/DDBJ databases">
        <authorList>
            <person name="Lanie J.A."/>
            <person name="Ng W.-L."/>
            <person name="Kazmierczak K.M."/>
            <person name="Andrzejewski T.M."/>
            <person name="Davidsen T.M."/>
            <person name="Wayne K.J."/>
            <person name="Tettelin H."/>
            <person name="Glass J.I."/>
            <person name="Rusch D."/>
            <person name="Podicherti R."/>
            <person name="Tsui H.-C.T."/>
            <person name="Winkler M.E."/>
        </authorList>
    </citation>
    <scope>NUCLEOTIDE SEQUENCE</scope>
</reference>
<dbReference type="EMBL" id="UINC01030663">
    <property type="protein sequence ID" value="SVB15423.1"/>
    <property type="molecule type" value="Genomic_DNA"/>
</dbReference>
<gene>
    <name evidence="1" type="ORF">METZ01_LOCUS168277</name>
</gene>